<gene>
    <name evidence="13" type="ORF">pdam_00011811</name>
</gene>
<feature type="domain" description="ABC transporter" evidence="11">
    <location>
        <begin position="1076"/>
        <end position="1294"/>
    </location>
</feature>
<feature type="transmembrane region" description="Helical" evidence="10">
    <location>
        <begin position="759"/>
        <end position="780"/>
    </location>
</feature>
<dbReference type="CDD" id="cd03244">
    <property type="entry name" value="ABCC_MRP_domain2"/>
    <property type="match status" value="1"/>
</dbReference>
<dbReference type="FunFam" id="3.40.50.300:FF:000973">
    <property type="entry name" value="Multidrug resistance-associated protein 4"/>
    <property type="match status" value="1"/>
</dbReference>
<dbReference type="PROSITE" id="PS50929">
    <property type="entry name" value="ABC_TM1F"/>
    <property type="match status" value="2"/>
</dbReference>
<dbReference type="InterPro" id="IPR011527">
    <property type="entry name" value="ABC1_TM_dom"/>
</dbReference>
<comment type="caution">
    <text evidence="13">The sequence shown here is derived from an EMBL/GenBank/DDBJ whole genome shotgun (WGS) entry which is preliminary data.</text>
</comment>
<dbReference type="Pfam" id="PF00005">
    <property type="entry name" value="ABC_tran"/>
    <property type="match status" value="2"/>
</dbReference>
<evidence type="ECO:0000313" key="14">
    <source>
        <dbReference type="Proteomes" id="UP000275408"/>
    </source>
</evidence>
<evidence type="ECO:0000256" key="2">
    <source>
        <dbReference type="ARBA" id="ARBA00009726"/>
    </source>
</evidence>
<dbReference type="InterPro" id="IPR044726">
    <property type="entry name" value="ABCC_6TM_D2"/>
</dbReference>
<protein>
    <recommendedName>
        <fullName evidence="15">Multidrug resistance-associated protein 4</fullName>
    </recommendedName>
</protein>
<dbReference type="Gene3D" id="3.40.50.300">
    <property type="entry name" value="P-loop containing nucleotide triphosphate hydrolases"/>
    <property type="match status" value="2"/>
</dbReference>
<proteinExistence type="inferred from homology"/>
<keyword evidence="5" id="KW-0677">Repeat</keyword>
<sequence>MIDGGEHDASTHPQRKANIISFLLFWWTNDLFKTGNQRPLEQSDFWPLHEEDTTSELTKQLQSQWMKDLNDHKLTEKEPKLWKSALKVLSLKDLLVISFAGLIDSVGRFLQPFFLGVFISTLMSDRPERSLLCGCAVLMLIIVVMKSVAVHHSSFKLYVIGMRMKASLKGVIFKKILQLSQHTLNDFTKGHVVDLVSNDVQRMEQAARQFFRLLVAIFDVCVVVPLLWYFIGWQALTGIIFLFLLVPFGGYLTYLSGKLRLQTAVISDRRINLMTEIIAGIREVKTHAWEWFFRDHVKEARRKEMKVIRCKSVLLSCAISLMYTSGIVASFISLLTLALFGHHLTPFIVFTLLSIINVLRNSALRSIGEGTMFVYEAYVSFQRIQEFLMLQNLCSLTDVKPLTKLTKNASPFENEEFEDIINELACFEESLKKSNDINIYRDDLESKNKHNLLETKNLGKNQSEKARIIKDEDLKGKPEKTMVKLSNVTCKIDSNKCSVKSIYLEANNDHFAIITGPVGSGKSTLLSIITGEIPVTDGHVQCCGTIAYVPQVPWVFSGTLRDNILFGQPFDVEKYVRTIRACALEDDIERFPDKDQVVIGERGDTLSGGQRTRISLARAVYADCDIYLLDNPLSAVDANVGNDIFNHCILGVLSNKVRLMVSHQESHMKFADEIIVLHSGSVIDRGTFLELNEKEALTDILDPQNKSFHKTFFEELITKNTKVHCSDNKQVKSIQIPDEDRMTGTVSCKRYWDYLTAGVHPILLGGMALMFLLCQGVMISPDLWLSFLTRLPSEDQTDRINIGIYASCVTAAVILATIRAYMFFQVVLRSSESLHDDMVTALLKAPVLFFDSNPIGRILNRFSKDIGCMDEVLPKTFLFAVQLVLFVLTAALVPLIANAWLAAVVVPIIILYVYIARYFMKTSRELKRLESVCRSPVLSHISETLDGLDTIRSRGRQREFADQLHRYQDVHNQAYFMVLAATRWLGIRLDLLSAILIGAVALAAALFCHDNALVGLAFVYVFETSHFTQVSVQQSCEVENLMTSVERVMAITKLEPEMGYDTPTEKPKQWPSNGDIKFTELSLTYYPEGPAALKKIIMYIEGHSKVGVVGRTGSGKSSIVSALLRMPEAEGSITVDGVELTSLNLQDSRSCISVLSQNPVVFSGSLRMNLDPLEEHSDVDLWDALETVQLKTLVENFQGKLDHTMTNKGVNLSVGEKQLVCLARVLLQGSKIVVLDEPTAHVDPKTEQIIHQTIHEKLKNSTVITIAHRLKTIEECDKIVQLNDGQLVVESCYV</sequence>
<dbReference type="FunFam" id="3.40.50.300:FF:000163">
    <property type="entry name" value="Multidrug resistance-associated protein member 4"/>
    <property type="match status" value="1"/>
</dbReference>
<comment type="similarity">
    <text evidence="2">Belongs to the ABC transporter superfamily. ABCC family. Conjugate transporter (TC 3.A.1.208) subfamily.</text>
</comment>
<feature type="transmembrane region" description="Helical" evidence="10">
    <location>
        <begin position="872"/>
        <end position="893"/>
    </location>
</feature>
<dbReference type="Gene3D" id="1.20.1560.10">
    <property type="entry name" value="ABC transporter type 1, transmembrane domain"/>
    <property type="match status" value="2"/>
</dbReference>
<name>A0A3M6TAP4_POCDA</name>
<dbReference type="GO" id="GO:0016020">
    <property type="term" value="C:membrane"/>
    <property type="evidence" value="ECO:0007669"/>
    <property type="project" value="UniProtKB-SubCell"/>
</dbReference>
<feature type="transmembrane region" description="Helical" evidence="10">
    <location>
        <begin position="800"/>
        <end position="824"/>
    </location>
</feature>
<dbReference type="CDD" id="cd03250">
    <property type="entry name" value="ABCC_MRP_domain1"/>
    <property type="match status" value="1"/>
</dbReference>
<keyword evidence="9 10" id="KW-0472">Membrane</keyword>
<keyword evidence="7" id="KW-0067">ATP-binding</keyword>
<evidence type="ECO:0000256" key="5">
    <source>
        <dbReference type="ARBA" id="ARBA00022737"/>
    </source>
</evidence>
<feature type="transmembrane region" description="Helical" evidence="10">
    <location>
        <begin position="899"/>
        <end position="919"/>
    </location>
</feature>
<dbReference type="EMBL" id="RCHS01004016">
    <property type="protein sequence ID" value="RMX38401.1"/>
    <property type="molecule type" value="Genomic_DNA"/>
</dbReference>
<dbReference type="InterPro" id="IPR017871">
    <property type="entry name" value="ABC_transporter-like_CS"/>
</dbReference>
<dbReference type="InterPro" id="IPR050173">
    <property type="entry name" value="ABC_transporter_C-like"/>
</dbReference>
<evidence type="ECO:0000256" key="1">
    <source>
        <dbReference type="ARBA" id="ARBA00004141"/>
    </source>
</evidence>
<dbReference type="PROSITE" id="PS00211">
    <property type="entry name" value="ABC_TRANSPORTER_1"/>
    <property type="match status" value="2"/>
</dbReference>
<feature type="transmembrane region" description="Helical" evidence="10">
    <location>
        <begin position="210"/>
        <end position="230"/>
    </location>
</feature>
<evidence type="ECO:0000256" key="10">
    <source>
        <dbReference type="SAM" id="Phobius"/>
    </source>
</evidence>
<dbReference type="InterPro" id="IPR003593">
    <property type="entry name" value="AAA+_ATPase"/>
</dbReference>
<reference evidence="13 14" key="1">
    <citation type="journal article" date="2018" name="Sci. Rep.">
        <title>Comparative analysis of the Pocillopora damicornis genome highlights role of immune system in coral evolution.</title>
        <authorList>
            <person name="Cunning R."/>
            <person name="Bay R.A."/>
            <person name="Gillette P."/>
            <person name="Baker A.C."/>
            <person name="Traylor-Knowles N."/>
        </authorList>
    </citation>
    <scope>NUCLEOTIDE SEQUENCE [LARGE SCALE GENOMIC DNA]</scope>
    <source>
        <strain evidence="13">RSMAS</strain>
        <tissue evidence="13">Whole animal</tissue>
    </source>
</reference>
<dbReference type="GO" id="GO:0140359">
    <property type="term" value="F:ABC-type transporter activity"/>
    <property type="evidence" value="ECO:0007669"/>
    <property type="project" value="InterPro"/>
</dbReference>
<evidence type="ECO:0000256" key="3">
    <source>
        <dbReference type="ARBA" id="ARBA00022448"/>
    </source>
</evidence>
<evidence type="ECO:0000256" key="7">
    <source>
        <dbReference type="ARBA" id="ARBA00022840"/>
    </source>
</evidence>
<keyword evidence="4 10" id="KW-0812">Transmembrane</keyword>
<dbReference type="CDD" id="cd18579">
    <property type="entry name" value="ABC_6TM_ABCC_D1"/>
    <property type="match status" value="1"/>
</dbReference>
<feature type="transmembrane region" description="Helical" evidence="10">
    <location>
        <begin position="236"/>
        <end position="254"/>
    </location>
</feature>
<dbReference type="Proteomes" id="UP000275408">
    <property type="component" value="Unassembled WGS sequence"/>
</dbReference>
<dbReference type="FunFam" id="1.20.1560.10:FF:000014">
    <property type="entry name" value="Multidrug resistance-associated protein member 4"/>
    <property type="match status" value="1"/>
</dbReference>
<dbReference type="PANTHER" id="PTHR24223:SF456">
    <property type="entry name" value="MULTIDRUG RESISTANCE-ASSOCIATED PROTEIN LETHAL(2)03659"/>
    <property type="match status" value="1"/>
</dbReference>
<evidence type="ECO:0000259" key="12">
    <source>
        <dbReference type="PROSITE" id="PS50929"/>
    </source>
</evidence>
<keyword evidence="14" id="KW-1185">Reference proteome</keyword>
<dbReference type="Pfam" id="PF00664">
    <property type="entry name" value="ABC_membrane"/>
    <property type="match status" value="2"/>
</dbReference>
<evidence type="ECO:0000256" key="8">
    <source>
        <dbReference type="ARBA" id="ARBA00022989"/>
    </source>
</evidence>
<dbReference type="OrthoDB" id="5950914at2759"/>
<feature type="transmembrane region" description="Helical" evidence="10">
    <location>
        <begin position="340"/>
        <end position="359"/>
    </location>
</feature>
<organism evidence="13 14">
    <name type="scientific">Pocillopora damicornis</name>
    <name type="common">Cauliflower coral</name>
    <name type="synonym">Millepora damicornis</name>
    <dbReference type="NCBI Taxonomy" id="46731"/>
    <lineage>
        <taxon>Eukaryota</taxon>
        <taxon>Metazoa</taxon>
        <taxon>Cnidaria</taxon>
        <taxon>Anthozoa</taxon>
        <taxon>Hexacorallia</taxon>
        <taxon>Scleractinia</taxon>
        <taxon>Astrocoeniina</taxon>
        <taxon>Pocilloporidae</taxon>
        <taxon>Pocillopora</taxon>
    </lineage>
</organism>
<evidence type="ECO:0000313" key="13">
    <source>
        <dbReference type="EMBL" id="RMX38401.1"/>
    </source>
</evidence>
<keyword evidence="3" id="KW-0813">Transport</keyword>
<evidence type="ECO:0000256" key="4">
    <source>
        <dbReference type="ARBA" id="ARBA00022692"/>
    </source>
</evidence>
<dbReference type="CDD" id="cd18580">
    <property type="entry name" value="ABC_6TM_ABCC_D2"/>
    <property type="match status" value="1"/>
</dbReference>
<dbReference type="InterPro" id="IPR044746">
    <property type="entry name" value="ABCC_6TM_D1"/>
</dbReference>
<dbReference type="SUPFAM" id="SSF52540">
    <property type="entry name" value="P-loop containing nucleoside triphosphate hydrolases"/>
    <property type="match status" value="2"/>
</dbReference>
<evidence type="ECO:0000256" key="6">
    <source>
        <dbReference type="ARBA" id="ARBA00022741"/>
    </source>
</evidence>
<accession>A0A3M6TAP4</accession>
<feature type="domain" description="ABC transmembrane type-1" evidence="12">
    <location>
        <begin position="95"/>
        <end position="362"/>
    </location>
</feature>
<dbReference type="SUPFAM" id="SSF90123">
    <property type="entry name" value="ABC transporter transmembrane region"/>
    <property type="match status" value="2"/>
</dbReference>
<evidence type="ECO:0000259" key="11">
    <source>
        <dbReference type="PROSITE" id="PS50893"/>
    </source>
</evidence>
<dbReference type="GO" id="GO:0016887">
    <property type="term" value="F:ATP hydrolysis activity"/>
    <property type="evidence" value="ECO:0007669"/>
    <property type="project" value="InterPro"/>
</dbReference>
<dbReference type="STRING" id="46731.A0A3M6TAP4"/>
<evidence type="ECO:0008006" key="15">
    <source>
        <dbReference type="Google" id="ProtNLM"/>
    </source>
</evidence>
<comment type="subcellular location">
    <subcellularLocation>
        <location evidence="1">Membrane</location>
        <topology evidence="1">Multi-pass membrane protein</topology>
    </subcellularLocation>
</comment>
<evidence type="ECO:0000256" key="9">
    <source>
        <dbReference type="ARBA" id="ARBA00023136"/>
    </source>
</evidence>
<feature type="domain" description="ABC transporter" evidence="11">
    <location>
        <begin position="483"/>
        <end position="704"/>
    </location>
</feature>
<keyword evidence="8 10" id="KW-1133">Transmembrane helix</keyword>
<dbReference type="InterPro" id="IPR036640">
    <property type="entry name" value="ABC1_TM_sf"/>
</dbReference>
<dbReference type="SMART" id="SM00382">
    <property type="entry name" value="AAA"/>
    <property type="match status" value="2"/>
</dbReference>
<dbReference type="PANTHER" id="PTHR24223">
    <property type="entry name" value="ATP-BINDING CASSETTE SUB-FAMILY C"/>
    <property type="match status" value="1"/>
</dbReference>
<feature type="transmembrane region" description="Helical" evidence="10">
    <location>
        <begin position="129"/>
        <end position="149"/>
    </location>
</feature>
<dbReference type="PROSITE" id="PS50893">
    <property type="entry name" value="ABC_TRANSPORTER_2"/>
    <property type="match status" value="2"/>
</dbReference>
<feature type="transmembrane region" description="Helical" evidence="10">
    <location>
        <begin position="312"/>
        <end position="334"/>
    </location>
</feature>
<feature type="transmembrane region" description="Helical" evidence="10">
    <location>
        <begin position="991"/>
        <end position="1022"/>
    </location>
</feature>
<dbReference type="InterPro" id="IPR003439">
    <property type="entry name" value="ABC_transporter-like_ATP-bd"/>
</dbReference>
<keyword evidence="6" id="KW-0547">Nucleotide-binding</keyword>
<dbReference type="InterPro" id="IPR027417">
    <property type="entry name" value="P-loop_NTPase"/>
</dbReference>
<feature type="domain" description="ABC transmembrane type-1" evidence="12">
    <location>
        <begin position="766"/>
        <end position="1013"/>
    </location>
</feature>
<dbReference type="GO" id="GO:0005524">
    <property type="term" value="F:ATP binding"/>
    <property type="evidence" value="ECO:0007669"/>
    <property type="project" value="UniProtKB-KW"/>
</dbReference>